<proteinExistence type="predicted"/>
<dbReference type="Proteomes" id="UP001595792">
    <property type="component" value="Unassembled WGS sequence"/>
</dbReference>
<dbReference type="InterPro" id="IPR009042">
    <property type="entry name" value="RNA_pol_sigma70_r1_2"/>
</dbReference>
<organism evidence="2 3">
    <name type="scientific">Pedobacter jamesrossensis</name>
    <dbReference type="NCBI Taxonomy" id="1908238"/>
    <lineage>
        <taxon>Bacteria</taxon>
        <taxon>Pseudomonadati</taxon>
        <taxon>Bacteroidota</taxon>
        <taxon>Sphingobacteriia</taxon>
        <taxon>Sphingobacteriales</taxon>
        <taxon>Sphingobacteriaceae</taxon>
        <taxon>Pedobacter</taxon>
    </lineage>
</organism>
<evidence type="ECO:0000259" key="1">
    <source>
        <dbReference type="Pfam" id="PF00140"/>
    </source>
</evidence>
<evidence type="ECO:0000313" key="2">
    <source>
        <dbReference type="EMBL" id="MFC4195309.1"/>
    </source>
</evidence>
<feature type="domain" description="RNA polymerase sigma-70 region 1.2" evidence="1">
    <location>
        <begin position="1"/>
        <end position="22"/>
    </location>
</feature>
<sequence length="23" mass="2633">MYLRSISNSPLLLNESEKILAKL</sequence>
<comment type="caution">
    <text evidence="2">The sequence shown here is derived from an EMBL/GenBank/DDBJ whole genome shotgun (WGS) entry which is preliminary data.</text>
</comment>
<dbReference type="EMBL" id="JBHSBY010000008">
    <property type="protein sequence ID" value="MFC4195309.1"/>
    <property type="molecule type" value="Genomic_DNA"/>
</dbReference>
<protein>
    <submittedName>
        <fullName evidence="2">Sigma-70 factor domain-containing protein</fullName>
    </submittedName>
</protein>
<reference evidence="3" key="1">
    <citation type="journal article" date="2019" name="Int. J. Syst. Evol. Microbiol.">
        <title>The Global Catalogue of Microorganisms (GCM) 10K type strain sequencing project: providing services to taxonomists for standard genome sequencing and annotation.</title>
        <authorList>
            <consortium name="The Broad Institute Genomics Platform"/>
            <consortium name="The Broad Institute Genome Sequencing Center for Infectious Disease"/>
            <person name="Wu L."/>
            <person name="Ma J."/>
        </authorList>
    </citation>
    <scope>NUCLEOTIDE SEQUENCE [LARGE SCALE GENOMIC DNA]</scope>
    <source>
        <strain evidence="3">CCM 8689</strain>
    </source>
</reference>
<accession>A0ABV8NI90</accession>
<dbReference type="RefSeq" id="WP_378958647.1">
    <property type="nucleotide sequence ID" value="NZ_JBHRXC010000016.1"/>
</dbReference>
<keyword evidence="3" id="KW-1185">Reference proteome</keyword>
<evidence type="ECO:0000313" key="3">
    <source>
        <dbReference type="Proteomes" id="UP001595792"/>
    </source>
</evidence>
<name>A0ABV8NI90_9SPHI</name>
<dbReference type="Pfam" id="PF00140">
    <property type="entry name" value="Sigma70_r1_2"/>
    <property type="match status" value="1"/>
</dbReference>
<gene>
    <name evidence="2" type="ORF">ACFOUY_01205</name>
</gene>